<feature type="domain" description="BRCT" evidence="2">
    <location>
        <begin position="276"/>
        <end position="376"/>
    </location>
</feature>
<dbReference type="Gene3D" id="2.60.40.10">
    <property type="entry name" value="Immunoglobulins"/>
    <property type="match status" value="1"/>
</dbReference>
<feature type="domain" description="BRCT" evidence="2">
    <location>
        <begin position="182"/>
        <end position="256"/>
    </location>
</feature>
<dbReference type="InterPro" id="IPR001357">
    <property type="entry name" value="BRCT_dom"/>
</dbReference>
<keyword evidence="5" id="KW-1185">Reference proteome</keyword>
<dbReference type="Proteomes" id="UP000596742">
    <property type="component" value="Unassembled WGS sequence"/>
</dbReference>
<evidence type="ECO:0000313" key="4">
    <source>
        <dbReference type="EMBL" id="VDI10513.1"/>
    </source>
</evidence>
<dbReference type="OrthoDB" id="10059338at2759"/>
<organism evidence="4 5">
    <name type="scientific">Mytilus galloprovincialis</name>
    <name type="common">Mediterranean mussel</name>
    <dbReference type="NCBI Taxonomy" id="29158"/>
    <lineage>
        <taxon>Eukaryota</taxon>
        <taxon>Metazoa</taxon>
        <taxon>Spiralia</taxon>
        <taxon>Lophotrochozoa</taxon>
        <taxon>Mollusca</taxon>
        <taxon>Bivalvia</taxon>
        <taxon>Autobranchia</taxon>
        <taxon>Pteriomorphia</taxon>
        <taxon>Mytilida</taxon>
        <taxon>Mytiloidea</taxon>
        <taxon>Mytilidae</taxon>
        <taxon>Mytilinae</taxon>
        <taxon>Mytilus</taxon>
    </lineage>
</organism>
<protein>
    <submittedName>
        <fullName evidence="4">Uncharacterized protein</fullName>
    </submittedName>
</protein>
<dbReference type="InterPro" id="IPR013783">
    <property type="entry name" value="Ig-like_fold"/>
</dbReference>
<proteinExistence type="predicted"/>
<dbReference type="PANTHER" id="PTHR33480:SF1">
    <property type="entry name" value="TYR RECOMBINASE DOMAIN-CONTAINING PROTEIN"/>
    <property type="match status" value="1"/>
</dbReference>
<dbReference type="Pfam" id="PF00533">
    <property type="entry name" value="BRCT"/>
    <property type="match status" value="1"/>
</dbReference>
<feature type="region of interest" description="Disordered" evidence="1">
    <location>
        <begin position="1462"/>
        <end position="1489"/>
    </location>
</feature>
<feature type="compositionally biased region" description="Acidic residues" evidence="1">
    <location>
        <begin position="428"/>
        <end position="444"/>
    </location>
</feature>
<comment type="caution">
    <text evidence="4">The sequence shown here is derived from an EMBL/GenBank/DDBJ whole genome shotgun (WGS) entry which is preliminary data.</text>
</comment>
<dbReference type="EMBL" id="UYJE01002408">
    <property type="protein sequence ID" value="VDI10513.1"/>
    <property type="molecule type" value="Genomic_DNA"/>
</dbReference>
<dbReference type="CDD" id="cd00063">
    <property type="entry name" value="FN3"/>
    <property type="match status" value="1"/>
</dbReference>
<evidence type="ECO:0000313" key="5">
    <source>
        <dbReference type="Proteomes" id="UP000596742"/>
    </source>
</evidence>
<dbReference type="PANTHER" id="PTHR33480">
    <property type="entry name" value="SET DOMAIN-CONTAINING PROTEIN-RELATED"/>
    <property type="match status" value="1"/>
</dbReference>
<feature type="domain" description="Fibronectin type-III" evidence="3">
    <location>
        <begin position="523"/>
        <end position="628"/>
    </location>
</feature>
<name>A0A8B6CWH7_MYTGA</name>
<dbReference type="Pfam" id="PF16589">
    <property type="entry name" value="BRCT_2"/>
    <property type="match status" value="1"/>
</dbReference>
<dbReference type="PROSITE" id="PS50853">
    <property type="entry name" value="FN3"/>
    <property type="match status" value="1"/>
</dbReference>
<dbReference type="InterPro" id="IPR003961">
    <property type="entry name" value="FN3_dom"/>
</dbReference>
<sequence length="1557" mass="175964">MDTKDESSQHGDEDKVMKVCKDDLEDNLLYTDIDGVNLTTNDQEDSLNTEMEAEPEDTSVMETGNYTREINLDICEMIQSKGCIENIEMEKNNETAEGVMENEETETNVKMVESEENKRVEDQNKNKNTGDIGLKTTEVKSITEENIAVTVTDEKNGTEKKMKENTKKCLLSTGLHVPQLKELQKLAVLNQCQFCTKFDKDVTHVIVKTDPIGSGICDRTLKFFLGLSQKCWILDYQWVIASRGAGHLLPEDPFEIKGDTGTEQLHSGPKRARLNTSGPLFDNMQFLVIGKSKDLQKDDLKSLLVSCGGHVKYESKDIIDKQGSLLITCSDEEPSPDELKLFKEYYDHHGMISVSREWALDCLTVYKLLPVSDYVLTPKTEKEIDMDTKDESSQHGDEDKVMKVCKDDLEDNLLYTDIDGVNLTTTNDQEDSLNTEMEAEPEDTSVMETGNYTREINLDICEMIQSKGCIENIEMEKNNETAEGVMENEETEIGLKTTEVKSITEENIAVTVTDEKNDTEKKMKENPKKRAVQDSAREFNITPEVCDRTCMSTYKDGGSPVVEFVIECSKNGEDWIPVEKVDKYSNAFKVKELEDGKQYSFRVSALNNAGQNKTLTSEFVEIEKAPSTQIFRAEEKVMQNQKTVEPNLNMCIAEPQATPETDLKMDSQIQLVNSANERNGKHDYTKTHSCIFCGKLDLKISRHLEKKHSDEKVIAQLPKASKNRQSKDQNKRKCTLDTLRNEGDFIFNIEVLQNVRQQRPAQQLIVARRPSEGQHQINDYLPCKYCLRFYIKTELWRHGSSCTSRRGNENLEDQVQEKSFIKAGKRLLQGAGISIDHHDPLEKRQDYFTYILESLSNDVIGQKVKNDQSILVLGKSLFDKLGRERSAGIRYSLRLLARIKTEVLLLKPVGDTAGADLVNFLRPENFNLFVAAVKTIVKVSEEKTLNGVDMFMKPELAKKAGQIIRKLSEHHLGAMVTQRNREGREDIADFLFLIETQWTDKIGSQAHQSSKERTFNKKEVLPLTQDIMKLATHQNAKIPEKMKELSEEKTIVNWKELAYLVLSKIQAFNFRRGNETSKMQLIKYSNRADWRGGNEELYKSLSAVERELAKKMDLVEVIGKKNRKVPVLLTPLMKRGIDLLISTRDSSGVEKSNIFVFAKGERSYIEGAEALNHVLKEVEGLKHPENIRFPKMRKYFATTVQLFGIKENELAEVARHMGHELAVHRQYYRLQDDVIELAKVSKLLLAVESGKANAFRGMSIDDIDIDGLPNVGDDEELESTFAPNDDADLTHTKSTDIILPSKAASAPNDDADLTHTKSTDIILPSKAASAPNDDADLTHTKSTDIILPSKAASAPNDDADLTHTKSTDIILPSKAASGLPNVGDDEELERTFAQNDDADLTHTKSTDIILPSKAASVTVKPIVTVRPKRRLDSKNYKEAFNFADSDEDPDFDIGRTMKKNKLSLESDSDSDSEPNVARKKSEKQTSKRKWTNEEKEALVILVNKAICEKKPPKKSEVQKLQKRNKCIACLKWLNVKHQIWAIAQQKMRGAKRLLGGE</sequence>
<evidence type="ECO:0000259" key="2">
    <source>
        <dbReference type="PROSITE" id="PS50172"/>
    </source>
</evidence>
<dbReference type="Gene3D" id="3.40.50.10190">
    <property type="entry name" value="BRCT domain"/>
    <property type="match status" value="2"/>
</dbReference>
<accession>A0A8B6CWH7</accession>
<dbReference type="SMART" id="SM00292">
    <property type="entry name" value="BRCT"/>
    <property type="match status" value="2"/>
</dbReference>
<feature type="region of interest" description="Disordered" evidence="1">
    <location>
        <begin position="94"/>
        <end position="132"/>
    </location>
</feature>
<gene>
    <name evidence="4" type="ORF">MGAL_10B040989</name>
</gene>
<reference evidence="4" key="1">
    <citation type="submission" date="2018-11" db="EMBL/GenBank/DDBJ databases">
        <authorList>
            <person name="Alioto T."/>
            <person name="Alioto T."/>
        </authorList>
    </citation>
    <scope>NUCLEOTIDE SEQUENCE</scope>
</reference>
<dbReference type="SUPFAM" id="SSF52113">
    <property type="entry name" value="BRCT domain"/>
    <property type="match status" value="2"/>
</dbReference>
<evidence type="ECO:0000256" key="1">
    <source>
        <dbReference type="SAM" id="MobiDB-lite"/>
    </source>
</evidence>
<dbReference type="InterPro" id="IPR036420">
    <property type="entry name" value="BRCT_dom_sf"/>
</dbReference>
<evidence type="ECO:0000259" key="3">
    <source>
        <dbReference type="PROSITE" id="PS50853"/>
    </source>
</evidence>
<dbReference type="SUPFAM" id="SSF49265">
    <property type="entry name" value="Fibronectin type III"/>
    <property type="match status" value="1"/>
</dbReference>
<feature type="region of interest" description="Disordered" evidence="1">
    <location>
        <begin position="425"/>
        <end position="444"/>
    </location>
</feature>
<dbReference type="PROSITE" id="PS50172">
    <property type="entry name" value="BRCT"/>
    <property type="match status" value="2"/>
</dbReference>
<feature type="compositionally biased region" description="Basic and acidic residues" evidence="1">
    <location>
        <begin position="112"/>
        <end position="125"/>
    </location>
</feature>
<dbReference type="InterPro" id="IPR036116">
    <property type="entry name" value="FN3_sf"/>
</dbReference>